<feature type="transmembrane region" description="Helical" evidence="9">
    <location>
        <begin position="457"/>
        <end position="476"/>
    </location>
</feature>
<dbReference type="EMBL" id="SZZH01000006">
    <property type="protein sequence ID" value="TKV56988.1"/>
    <property type="molecule type" value="Genomic_DNA"/>
</dbReference>
<keyword evidence="7 9" id="KW-0472">Membrane</keyword>
<evidence type="ECO:0000256" key="1">
    <source>
        <dbReference type="ARBA" id="ARBA00004651"/>
    </source>
</evidence>
<proteinExistence type="predicted"/>
<sequence>MSDGRGEHRPLRGAVASPDPTPPPDPGLLAEETVTAGVVGAEVPAQIAAADRTSPDDISGMKTARTGGVIRAGLVMAIATLVSRVTGFGAKVVLIAVLGFGVANDAYTLSNTLPNIVFELLIGGVLTSVAIPLLSRARSDPDGGELYTQRLMTAAFVGLIAATGLAIAAAPLLTRLYLGGDTVVDIDLANHLAVLLLPQILFYGLAALFGAILNTKEKFGVPAWAPVVNNVIVIAVGIGFVVTWPPNGGDALSGLTTAQVLFLGLGTTAGIVVQALVMIPALLRSGFRFRWRWGGDKRLTEAGQLLLWAVAYVLVSQAGYIVLTNIAGDVVGGVAVYTFASLLFQLPYGIIGVSLLTAIMPRMSRNAAAGDVDAMKSDAALANRLSIVALTPVAAGMVVLASSLAILAAGYGRVSLQDTIELGATLAALTLGLVPFAMTLVQMRVFYAMKDARTPTLINAVMVGVRIPLLIACVALDERLIIPGMAAATALSYLVGAIVGELWLRHRYGSMDTRRTLLTAAKMTLAGLAGAGAALLAGSRVVTGAVDSSGEALLYILVAGLVGLIVIAAVATLLKVPELIPLRRRITGLASRVLRRGTTTQKPPSDDRNSHGEQVSPPVRNDDEPTPTGPGADRDQPPADDATATVAVPLAAVNGGTAQPTADGSDRDEQSQDDPATGEAELTLPATRPGAHAAPGTAGDAASRLTPGTVVGGRYRLVSLISADANGNWFWRAKDTVLPRDMAVTILPDTTGTSATVARTLRAGRLHHIGLPQTLDVGTDLGQSYVVGQWVDGATVTDLLSAGPLDPDVATSITGKVADAVAEAHRNGIALGAINPSLVRVNFDGQVRISHVIAHGTATPDQDIRAVGALLYLMVTGTWPLAEPLDHAAEFGTSESRSGRTAAAIPAAPTRLGRELPADEVRPEVPEALSALAEHALHPDEPNGIHAMAAIATLLRTPDKDEVAPVDEPVIRTLSAADRRLVRDRRIKLSMASAVLVVLAVLIVVAAGGVTKQVLASVGNVAPVESAAASSSTAAEAPPAETTTAAADPGPSTSSAAAPTAGPVKIVKGTVFDPGGDGKADYASYVDRAFDGNPDTAWLTWVYKQQFPTLKPGVGLLLELEKPVTPATVTVTSPVPAGTSPNAPKTSIEVRSATSATPTLDQTTVIGTAVIDNNDPKTIQLNNAPQSKYLLVWLTAMAPTSDGQFQSKITEVSITGS</sequence>
<feature type="region of interest" description="Disordered" evidence="8">
    <location>
        <begin position="655"/>
        <end position="706"/>
    </location>
</feature>
<dbReference type="Gene3D" id="1.10.510.10">
    <property type="entry name" value="Transferase(Phosphotransferase) domain 1"/>
    <property type="match status" value="1"/>
</dbReference>
<feature type="transmembrane region" description="Helical" evidence="9">
    <location>
        <begin position="482"/>
        <end position="504"/>
    </location>
</feature>
<feature type="region of interest" description="Disordered" evidence="8">
    <location>
        <begin position="1030"/>
        <end position="1060"/>
    </location>
</feature>
<dbReference type="GO" id="GO:0015648">
    <property type="term" value="F:lipid-linked peptidoglycan transporter activity"/>
    <property type="evidence" value="ECO:0007669"/>
    <property type="project" value="TreeGrafter"/>
</dbReference>
<dbReference type="CDD" id="cd13973">
    <property type="entry name" value="PK_MviN-like"/>
    <property type="match status" value="1"/>
</dbReference>
<feature type="transmembrane region" description="Helical" evidence="9">
    <location>
        <begin position="193"/>
        <end position="215"/>
    </location>
</feature>
<dbReference type="GO" id="GO:0009252">
    <property type="term" value="P:peptidoglycan biosynthetic process"/>
    <property type="evidence" value="ECO:0007669"/>
    <property type="project" value="UniProtKB-KW"/>
</dbReference>
<dbReference type="PANTHER" id="PTHR47019">
    <property type="entry name" value="LIPID II FLIPPASE MURJ"/>
    <property type="match status" value="1"/>
</dbReference>
<feature type="transmembrane region" description="Helical" evidence="9">
    <location>
        <begin position="525"/>
        <end position="546"/>
    </location>
</feature>
<dbReference type="GO" id="GO:0008360">
    <property type="term" value="P:regulation of cell shape"/>
    <property type="evidence" value="ECO:0007669"/>
    <property type="project" value="UniProtKB-KW"/>
</dbReference>
<evidence type="ECO:0000256" key="5">
    <source>
        <dbReference type="ARBA" id="ARBA00022984"/>
    </source>
</evidence>
<evidence type="ECO:0000256" key="8">
    <source>
        <dbReference type="SAM" id="MobiDB-lite"/>
    </source>
</evidence>
<dbReference type="RefSeq" id="WP_137451374.1">
    <property type="nucleotide sequence ID" value="NZ_SZZH01000006.1"/>
</dbReference>
<dbReference type="GO" id="GO:0005886">
    <property type="term" value="C:plasma membrane"/>
    <property type="evidence" value="ECO:0007669"/>
    <property type="project" value="UniProtKB-SubCell"/>
</dbReference>
<evidence type="ECO:0000256" key="7">
    <source>
        <dbReference type="ARBA" id="ARBA00023136"/>
    </source>
</evidence>
<feature type="transmembrane region" description="Helical" evidence="9">
    <location>
        <begin position="552"/>
        <end position="574"/>
    </location>
</feature>
<dbReference type="PANTHER" id="PTHR47019:SF1">
    <property type="entry name" value="LIPID II FLIPPASE MURJ"/>
    <property type="match status" value="1"/>
</dbReference>
<evidence type="ECO:0000256" key="2">
    <source>
        <dbReference type="ARBA" id="ARBA00022475"/>
    </source>
</evidence>
<feature type="transmembrane region" description="Helical" evidence="9">
    <location>
        <begin position="423"/>
        <end position="445"/>
    </location>
</feature>
<feature type="compositionally biased region" description="Low complexity" evidence="8">
    <location>
        <begin position="685"/>
        <end position="702"/>
    </location>
</feature>
<organism evidence="10 11">
    <name type="scientific">Nakamurella flava</name>
    <dbReference type="NCBI Taxonomy" id="2576308"/>
    <lineage>
        <taxon>Bacteria</taxon>
        <taxon>Bacillati</taxon>
        <taxon>Actinomycetota</taxon>
        <taxon>Actinomycetes</taxon>
        <taxon>Nakamurellales</taxon>
        <taxon>Nakamurellaceae</taxon>
        <taxon>Nakamurella</taxon>
    </lineage>
</organism>
<feature type="transmembrane region" description="Helical" evidence="9">
    <location>
        <begin position="989"/>
        <end position="1010"/>
    </location>
</feature>
<feature type="compositionally biased region" description="Basic and acidic residues" evidence="8">
    <location>
        <begin position="1"/>
        <end position="10"/>
    </location>
</feature>
<evidence type="ECO:0000313" key="10">
    <source>
        <dbReference type="EMBL" id="TKV56988.1"/>
    </source>
</evidence>
<feature type="transmembrane region" description="Helical" evidence="9">
    <location>
        <begin position="335"/>
        <end position="356"/>
    </location>
</feature>
<dbReference type="InterPro" id="IPR051050">
    <property type="entry name" value="Lipid_II_flippase_MurJ/MviN"/>
</dbReference>
<feature type="transmembrane region" description="Helical" evidence="9">
    <location>
        <begin position="81"/>
        <end position="103"/>
    </location>
</feature>
<keyword evidence="5" id="KW-0573">Peptidoglycan synthesis</keyword>
<dbReference type="Gene3D" id="3.30.200.20">
    <property type="entry name" value="Phosphorylase Kinase, domain 1"/>
    <property type="match status" value="1"/>
</dbReference>
<keyword evidence="11" id="KW-1185">Reference proteome</keyword>
<dbReference type="Proteomes" id="UP000306985">
    <property type="component" value="Unassembled WGS sequence"/>
</dbReference>
<dbReference type="AlphaFoldDB" id="A0A4U6QAP3"/>
<feature type="transmembrane region" description="Helical" evidence="9">
    <location>
        <begin position="154"/>
        <end position="173"/>
    </location>
</feature>
<dbReference type="InterPro" id="IPR004268">
    <property type="entry name" value="MurJ"/>
</dbReference>
<accession>A0A4U6QAP3</accession>
<feature type="region of interest" description="Disordered" evidence="8">
    <location>
        <begin position="593"/>
        <end position="641"/>
    </location>
</feature>
<dbReference type="Pfam" id="PF03023">
    <property type="entry name" value="MurJ"/>
    <property type="match status" value="1"/>
</dbReference>
<dbReference type="GO" id="GO:0034204">
    <property type="term" value="P:lipid translocation"/>
    <property type="evidence" value="ECO:0007669"/>
    <property type="project" value="TreeGrafter"/>
</dbReference>
<feature type="transmembrane region" description="Helical" evidence="9">
    <location>
        <begin position="227"/>
        <end position="246"/>
    </location>
</feature>
<evidence type="ECO:0000256" key="6">
    <source>
        <dbReference type="ARBA" id="ARBA00022989"/>
    </source>
</evidence>
<comment type="subcellular location">
    <subcellularLocation>
        <location evidence="1">Cell membrane</location>
        <topology evidence="1">Multi-pass membrane protein</topology>
    </subcellularLocation>
</comment>
<reference evidence="10 11" key="1">
    <citation type="submission" date="2019-05" db="EMBL/GenBank/DDBJ databases">
        <title>Nakamurella sp. N5BH11, whole genome shotgun sequence.</title>
        <authorList>
            <person name="Tuo L."/>
        </authorList>
    </citation>
    <scope>NUCLEOTIDE SEQUENCE [LARGE SCALE GENOMIC DNA]</scope>
    <source>
        <strain evidence="10 11">N5BH11</strain>
    </source>
</reference>
<name>A0A4U6QAP3_9ACTN</name>
<evidence type="ECO:0000256" key="9">
    <source>
        <dbReference type="SAM" id="Phobius"/>
    </source>
</evidence>
<feature type="transmembrane region" description="Helical" evidence="9">
    <location>
        <begin position="385"/>
        <end position="411"/>
    </location>
</feature>
<evidence type="ECO:0000256" key="3">
    <source>
        <dbReference type="ARBA" id="ARBA00022692"/>
    </source>
</evidence>
<evidence type="ECO:0000256" key="4">
    <source>
        <dbReference type="ARBA" id="ARBA00022960"/>
    </source>
</evidence>
<keyword evidence="4" id="KW-0133">Cell shape</keyword>
<feature type="transmembrane region" description="Helical" evidence="9">
    <location>
        <begin position="115"/>
        <end position="134"/>
    </location>
</feature>
<dbReference type="CDD" id="cd13123">
    <property type="entry name" value="MATE_MurJ_like"/>
    <property type="match status" value="1"/>
</dbReference>
<feature type="transmembrane region" description="Helical" evidence="9">
    <location>
        <begin position="304"/>
        <end position="323"/>
    </location>
</feature>
<feature type="region of interest" description="Disordered" evidence="8">
    <location>
        <begin position="1"/>
        <end position="27"/>
    </location>
</feature>
<feature type="transmembrane region" description="Helical" evidence="9">
    <location>
        <begin position="258"/>
        <end position="283"/>
    </location>
</feature>
<keyword evidence="6 9" id="KW-1133">Transmembrane helix</keyword>
<dbReference type="OrthoDB" id="9786339at2"/>
<dbReference type="PRINTS" id="PR01806">
    <property type="entry name" value="VIRFACTRMVIN"/>
</dbReference>
<keyword evidence="3 9" id="KW-0812">Transmembrane</keyword>
<protein>
    <submittedName>
        <fullName evidence="10">Murein biosynthesis integral membrane protein MurJ</fullName>
    </submittedName>
</protein>
<comment type="caution">
    <text evidence="10">The sequence shown here is derived from an EMBL/GenBank/DDBJ whole genome shotgun (WGS) entry which is preliminary data.</text>
</comment>
<dbReference type="NCBIfam" id="TIGR01695">
    <property type="entry name" value="murJ_mviN"/>
    <property type="match status" value="1"/>
</dbReference>
<dbReference type="SUPFAM" id="SSF56112">
    <property type="entry name" value="Protein kinase-like (PK-like)"/>
    <property type="match status" value="1"/>
</dbReference>
<keyword evidence="2" id="KW-1003">Cell membrane</keyword>
<evidence type="ECO:0000313" key="11">
    <source>
        <dbReference type="Proteomes" id="UP000306985"/>
    </source>
</evidence>
<dbReference type="InterPro" id="IPR011009">
    <property type="entry name" value="Kinase-like_dom_sf"/>
</dbReference>
<gene>
    <name evidence="10" type="primary">murJ</name>
    <name evidence="10" type="ORF">FDO65_19405</name>
</gene>